<keyword evidence="1" id="KW-0472">Membrane</keyword>
<dbReference type="SUPFAM" id="SSF48452">
    <property type="entry name" value="TPR-like"/>
    <property type="match status" value="1"/>
</dbReference>
<dbReference type="InterPro" id="IPR019734">
    <property type="entry name" value="TPR_rpt"/>
</dbReference>
<dbReference type="OrthoDB" id="9808622at2"/>
<dbReference type="STRING" id="1195760.SAMN05444281_1515"/>
<name>A0A1M5V4Z5_9FLAO</name>
<keyword evidence="3" id="KW-1185">Reference proteome</keyword>
<dbReference type="Proteomes" id="UP000184109">
    <property type="component" value="Unassembled WGS sequence"/>
</dbReference>
<feature type="transmembrane region" description="Helical" evidence="1">
    <location>
        <begin position="57"/>
        <end position="74"/>
    </location>
</feature>
<protein>
    <submittedName>
        <fullName evidence="2">Tetratricopeptide repeat-containing protein</fullName>
    </submittedName>
</protein>
<gene>
    <name evidence="2" type="ORF">SAMN05444281_1515</name>
</gene>
<accession>A0A1M5V4Z5</accession>
<proteinExistence type="predicted"/>
<keyword evidence="1" id="KW-0812">Transmembrane</keyword>
<organism evidence="2 3">
    <name type="scientific">Wenyingzhuangia marina</name>
    <dbReference type="NCBI Taxonomy" id="1195760"/>
    <lineage>
        <taxon>Bacteria</taxon>
        <taxon>Pseudomonadati</taxon>
        <taxon>Bacteroidota</taxon>
        <taxon>Flavobacteriia</taxon>
        <taxon>Flavobacteriales</taxon>
        <taxon>Flavobacteriaceae</taxon>
        <taxon>Wenyingzhuangia</taxon>
    </lineage>
</organism>
<evidence type="ECO:0000256" key="1">
    <source>
        <dbReference type="SAM" id="Phobius"/>
    </source>
</evidence>
<sequence length="259" mass="28329">MATYQKRGYKKTNEVEEEVIVDNTGNTEHSTTAEVFNTLDETANISEKWIEKNSKPLFIGLIAAVLIIFGYMGYSQFIAAPKEKEAADALFFAKQEFTKATAGTDETLFTTALEGAEGNYGLVDIAENYSGTEAGNLAKYYAGISYLNLKEYSKAIDYLKDVDTKDPVLNATVAGSIGDASLASNDLNEALLYFAKAGENATNNAIAPVYLMKAGKVALTLKNFDKAEDLFENVKENYPNSSQAKNIDLYINQAKYANN</sequence>
<evidence type="ECO:0000313" key="3">
    <source>
        <dbReference type="Proteomes" id="UP000184109"/>
    </source>
</evidence>
<dbReference type="Pfam" id="PF13174">
    <property type="entry name" value="TPR_6"/>
    <property type="match status" value="2"/>
</dbReference>
<keyword evidence="1" id="KW-1133">Transmembrane helix</keyword>
<dbReference type="InterPro" id="IPR011990">
    <property type="entry name" value="TPR-like_helical_dom_sf"/>
</dbReference>
<dbReference type="Gene3D" id="1.25.40.10">
    <property type="entry name" value="Tetratricopeptide repeat domain"/>
    <property type="match status" value="1"/>
</dbReference>
<dbReference type="AlphaFoldDB" id="A0A1M5V4Z5"/>
<evidence type="ECO:0000313" key="2">
    <source>
        <dbReference type="EMBL" id="SHH70319.1"/>
    </source>
</evidence>
<reference evidence="3" key="1">
    <citation type="submission" date="2016-11" db="EMBL/GenBank/DDBJ databases">
        <authorList>
            <person name="Varghese N."/>
            <person name="Submissions S."/>
        </authorList>
    </citation>
    <scope>NUCLEOTIDE SEQUENCE [LARGE SCALE GENOMIC DNA]</scope>
    <source>
        <strain evidence="3">DSM 100572</strain>
    </source>
</reference>
<dbReference type="EMBL" id="FQXQ01000003">
    <property type="protein sequence ID" value="SHH70319.1"/>
    <property type="molecule type" value="Genomic_DNA"/>
</dbReference>
<dbReference type="RefSeq" id="WP_073120141.1">
    <property type="nucleotide sequence ID" value="NZ_BMEN01000003.1"/>
</dbReference>